<dbReference type="Proteomes" id="UP001239397">
    <property type="component" value="Chromosome"/>
</dbReference>
<dbReference type="AlphaFoldDB" id="A0A9Y2JGP4"/>
<accession>A0A9Y2JGP4</accession>
<evidence type="ECO:0000313" key="1">
    <source>
        <dbReference type="EMBL" id="WIX98137.1"/>
    </source>
</evidence>
<name>A0A9Y2JGP4_9PSEU</name>
<gene>
    <name evidence="1" type="ORF">QRX60_29175</name>
</gene>
<sequence>MSATGAEVIADAVAAAVRACPAVAGLHGGRYGEVATYLPGRAVLGVRVTDEEVSVHVVGRYPASITEIAGQVRTAVRAVVADRLVSVTVEDLAVTESRHP</sequence>
<evidence type="ECO:0008006" key="3">
    <source>
        <dbReference type="Google" id="ProtNLM"/>
    </source>
</evidence>
<proteinExistence type="predicted"/>
<keyword evidence="2" id="KW-1185">Reference proteome</keyword>
<evidence type="ECO:0000313" key="2">
    <source>
        <dbReference type="Proteomes" id="UP001239397"/>
    </source>
</evidence>
<dbReference type="KEGG" id="amog:QRX60_29175"/>
<dbReference type="RefSeq" id="WP_285994622.1">
    <property type="nucleotide sequence ID" value="NZ_CP127295.1"/>
</dbReference>
<reference evidence="1 2" key="1">
    <citation type="submission" date="2023-06" db="EMBL/GenBank/DDBJ databases">
        <authorList>
            <person name="Oyuntsetseg B."/>
            <person name="Kim S.B."/>
        </authorList>
    </citation>
    <scope>NUCLEOTIDE SEQUENCE [LARGE SCALE GENOMIC DNA]</scope>
    <source>
        <strain evidence="1 2">4-36</strain>
    </source>
</reference>
<protein>
    <recommendedName>
        <fullName evidence="3">Asp23/Gls24 family envelope stress response protein</fullName>
    </recommendedName>
</protein>
<organism evidence="1 2">
    <name type="scientific">Amycolatopsis mongoliensis</name>
    <dbReference type="NCBI Taxonomy" id="715475"/>
    <lineage>
        <taxon>Bacteria</taxon>
        <taxon>Bacillati</taxon>
        <taxon>Actinomycetota</taxon>
        <taxon>Actinomycetes</taxon>
        <taxon>Pseudonocardiales</taxon>
        <taxon>Pseudonocardiaceae</taxon>
        <taxon>Amycolatopsis</taxon>
    </lineage>
</organism>
<dbReference type="EMBL" id="CP127295">
    <property type="protein sequence ID" value="WIX98137.1"/>
    <property type="molecule type" value="Genomic_DNA"/>
</dbReference>